<gene>
    <name evidence="2" type="ORF">GRI58_14995</name>
</gene>
<protein>
    <submittedName>
        <fullName evidence="2">UrcA family protein</fullName>
    </submittedName>
</protein>
<dbReference type="EMBL" id="WTYA01000016">
    <property type="protein sequence ID" value="MXP30114.1"/>
    <property type="molecule type" value="Genomic_DNA"/>
</dbReference>
<proteinExistence type="predicted"/>
<dbReference type="AlphaFoldDB" id="A0A845AKH2"/>
<name>A0A845AKH2_9SPHN</name>
<organism evidence="2 3">
    <name type="scientific">Qipengyuania algicida</name>
    <dbReference type="NCBI Taxonomy" id="1836209"/>
    <lineage>
        <taxon>Bacteria</taxon>
        <taxon>Pseudomonadati</taxon>
        <taxon>Pseudomonadota</taxon>
        <taxon>Alphaproteobacteria</taxon>
        <taxon>Sphingomonadales</taxon>
        <taxon>Erythrobacteraceae</taxon>
        <taxon>Qipengyuania</taxon>
    </lineage>
</organism>
<feature type="chain" id="PRO_5032395583" evidence="1">
    <location>
        <begin position="24"/>
        <end position="101"/>
    </location>
</feature>
<evidence type="ECO:0000313" key="3">
    <source>
        <dbReference type="Proteomes" id="UP000439780"/>
    </source>
</evidence>
<feature type="signal peptide" evidence="1">
    <location>
        <begin position="1"/>
        <end position="23"/>
    </location>
</feature>
<reference evidence="2 3" key="1">
    <citation type="submission" date="2019-12" db="EMBL/GenBank/DDBJ databases">
        <title>Genomic-based taxomic classification of the family Erythrobacteraceae.</title>
        <authorList>
            <person name="Xu L."/>
        </authorList>
    </citation>
    <scope>NUCLEOTIDE SEQUENCE [LARGE SCALE GENOMIC DNA]</scope>
    <source>
        <strain evidence="2 3">KEMB 9005-328</strain>
    </source>
</reference>
<keyword evidence="1" id="KW-0732">Signal</keyword>
<dbReference type="InterPro" id="IPR030972">
    <property type="entry name" value="UrcA_uranyl"/>
</dbReference>
<evidence type="ECO:0000256" key="1">
    <source>
        <dbReference type="SAM" id="SignalP"/>
    </source>
</evidence>
<dbReference type="NCBIfam" id="TIGR04433">
    <property type="entry name" value="UrcA_uranyl"/>
    <property type="match status" value="1"/>
</dbReference>
<dbReference type="OrthoDB" id="7510437at2"/>
<accession>A0A845AKH2</accession>
<evidence type="ECO:0000313" key="2">
    <source>
        <dbReference type="EMBL" id="MXP30114.1"/>
    </source>
</evidence>
<dbReference type="Proteomes" id="UP000439780">
    <property type="component" value="Unassembled WGS sequence"/>
</dbReference>
<keyword evidence="3" id="KW-1185">Reference proteome</keyword>
<sequence length="101" mass="10665">MRRFITPVLAALAAVAVSAPAVAETNRVDIPVAYGDLDLSQPEHVAILKDRLHEAAMVACARLPESALVPNSGVPSCTTATYHRALVALAKLVPQQVALRD</sequence>
<comment type="caution">
    <text evidence="2">The sequence shown here is derived from an EMBL/GenBank/DDBJ whole genome shotgun (WGS) entry which is preliminary data.</text>
</comment>
<dbReference type="RefSeq" id="WP_160754412.1">
    <property type="nucleotide sequence ID" value="NZ_WTYA01000016.1"/>
</dbReference>